<evidence type="ECO:0000256" key="1">
    <source>
        <dbReference type="SAM" id="SignalP"/>
    </source>
</evidence>
<accession>A0A1G5KEL1</accession>
<keyword evidence="1" id="KW-0732">Signal</keyword>
<dbReference type="EMBL" id="FMVF01000028">
    <property type="protein sequence ID" value="SCY98379.1"/>
    <property type="molecule type" value="Genomic_DNA"/>
</dbReference>
<dbReference type="Proteomes" id="UP000199354">
    <property type="component" value="Unassembled WGS sequence"/>
</dbReference>
<proteinExistence type="predicted"/>
<organism evidence="2 3">
    <name type="scientific">Flavobacterium caeni</name>
    <dbReference type="NCBI Taxonomy" id="490189"/>
    <lineage>
        <taxon>Bacteria</taxon>
        <taxon>Pseudomonadati</taxon>
        <taxon>Bacteroidota</taxon>
        <taxon>Flavobacteriia</taxon>
        <taxon>Flavobacteriales</taxon>
        <taxon>Flavobacteriaceae</taxon>
        <taxon>Flavobacterium</taxon>
    </lineage>
</organism>
<evidence type="ECO:0000313" key="2">
    <source>
        <dbReference type="EMBL" id="SCY98379.1"/>
    </source>
</evidence>
<dbReference type="RefSeq" id="WP_091146992.1">
    <property type="nucleotide sequence ID" value="NZ_FMVF01000028.1"/>
</dbReference>
<dbReference type="AlphaFoldDB" id="A0A1G5KEL1"/>
<sequence>MKRINFLIAFILLSNLAFSQSQTTTKSGKTSIPTHKGWRNLSWDSTETDVKQKYGNELTILQTVGKYGANGEWYCPFQIDNYELGYVNFTVSFLFDEKTKKLAQINVTKEDPIDMMGTIQELEVSLTEKYGKPSIKLETPKYIAKWSFPELDIKLSYLDIKSLEKQLYKSIVLTYQKPRKSNLDKF</sequence>
<protein>
    <submittedName>
        <fullName evidence="2">Uncharacterized protein</fullName>
    </submittedName>
</protein>
<reference evidence="2 3" key="1">
    <citation type="submission" date="2016-10" db="EMBL/GenBank/DDBJ databases">
        <authorList>
            <person name="de Groot N.N."/>
        </authorList>
    </citation>
    <scope>NUCLEOTIDE SEQUENCE [LARGE SCALE GENOMIC DNA]</scope>
    <source>
        <strain evidence="2 3">CGMCC 1.7031</strain>
    </source>
</reference>
<feature type="signal peptide" evidence="1">
    <location>
        <begin position="1"/>
        <end position="19"/>
    </location>
</feature>
<name>A0A1G5KEL1_9FLAO</name>
<feature type="chain" id="PRO_5011602589" evidence="1">
    <location>
        <begin position="20"/>
        <end position="186"/>
    </location>
</feature>
<evidence type="ECO:0000313" key="3">
    <source>
        <dbReference type="Proteomes" id="UP000199354"/>
    </source>
</evidence>
<keyword evidence="3" id="KW-1185">Reference proteome</keyword>
<gene>
    <name evidence="2" type="ORF">SAMN02927903_03239</name>
</gene>